<dbReference type="Proteomes" id="UP000011777">
    <property type="component" value="Unassembled WGS sequence"/>
</dbReference>
<gene>
    <name evidence="1" type="ORF">G210_3998</name>
</gene>
<protein>
    <submittedName>
        <fullName evidence="1">Uncharacterized protein</fullName>
    </submittedName>
</protein>
<reference evidence="1 2" key="1">
    <citation type="submission" date="2013-02" db="EMBL/GenBank/DDBJ databases">
        <title>Genome sequence of Candida maltosa Xu316, a potential industrial strain for xylitol and ethanol production.</title>
        <authorList>
            <person name="Yu J."/>
            <person name="Wang Q."/>
            <person name="Geng X."/>
            <person name="Bao W."/>
            <person name="He P."/>
            <person name="Cai J."/>
        </authorList>
    </citation>
    <scope>NUCLEOTIDE SEQUENCE [LARGE SCALE GENOMIC DNA]</scope>
    <source>
        <strain evidence="2">Xu316</strain>
    </source>
</reference>
<organism evidence="1 2">
    <name type="scientific">Candida maltosa (strain Xu316)</name>
    <name type="common">Yeast</name>
    <dbReference type="NCBI Taxonomy" id="1245528"/>
    <lineage>
        <taxon>Eukaryota</taxon>
        <taxon>Fungi</taxon>
        <taxon>Dikarya</taxon>
        <taxon>Ascomycota</taxon>
        <taxon>Saccharomycotina</taxon>
        <taxon>Pichiomycetes</taxon>
        <taxon>Debaryomycetaceae</taxon>
        <taxon>Candida/Lodderomyces clade</taxon>
        <taxon>Candida</taxon>
    </lineage>
</organism>
<evidence type="ECO:0000313" key="1">
    <source>
        <dbReference type="EMBL" id="EMG45794.1"/>
    </source>
</evidence>
<sequence length="14" mass="1684">CHKLIIFDITQKPQ</sequence>
<proteinExistence type="predicted"/>
<accession>M3JTV8</accession>
<name>M3JTV8_CANMX</name>
<evidence type="ECO:0000313" key="2">
    <source>
        <dbReference type="Proteomes" id="UP000011777"/>
    </source>
</evidence>
<comment type="caution">
    <text evidence="1">The sequence shown here is derived from an EMBL/GenBank/DDBJ whole genome shotgun (WGS) entry which is preliminary data.</text>
</comment>
<dbReference type="HOGENOM" id="CLU_3435787_0_0_1"/>
<feature type="non-terminal residue" evidence="1">
    <location>
        <position position="1"/>
    </location>
</feature>
<keyword evidence="2" id="KW-1185">Reference proteome</keyword>
<dbReference type="EMBL" id="AOGT01002327">
    <property type="protein sequence ID" value="EMG45794.1"/>
    <property type="molecule type" value="Genomic_DNA"/>
</dbReference>